<comment type="caution">
    <text evidence="2">The sequence shown here is derived from an EMBL/GenBank/DDBJ whole genome shotgun (WGS) entry which is preliminary data.</text>
</comment>
<evidence type="ECO:0000256" key="1">
    <source>
        <dbReference type="SAM" id="SignalP"/>
    </source>
</evidence>
<evidence type="ECO:0008006" key="4">
    <source>
        <dbReference type="Google" id="ProtNLM"/>
    </source>
</evidence>
<organism evidence="2 3">
    <name type="scientific">Balneicella halophila</name>
    <dbReference type="NCBI Taxonomy" id="1537566"/>
    <lineage>
        <taxon>Bacteria</taxon>
        <taxon>Pseudomonadati</taxon>
        <taxon>Bacteroidota</taxon>
        <taxon>Bacteroidia</taxon>
        <taxon>Bacteroidales</taxon>
        <taxon>Balneicellaceae</taxon>
        <taxon>Balneicella</taxon>
    </lineage>
</organism>
<dbReference type="SUPFAM" id="SSF56935">
    <property type="entry name" value="Porins"/>
    <property type="match status" value="1"/>
</dbReference>
<dbReference type="OrthoDB" id="1412624at2"/>
<feature type="signal peptide" evidence="1">
    <location>
        <begin position="1"/>
        <end position="21"/>
    </location>
</feature>
<keyword evidence="3" id="KW-1185">Reference proteome</keyword>
<accession>A0A7L4URB8</accession>
<protein>
    <recommendedName>
        <fullName evidence="4">Phosphate-selective porin O/P</fullName>
    </recommendedName>
</protein>
<keyword evidence="1" id="KW-0732">Signal</keyword>
<dbReference type="Gene3D" id="2.40.160.10">
    <property type="entry name" value="Porin"/>
    <property type="match status" value="1"/>
</dbReference>
<proteinExistence type="predicted"/>
<evidence type="ECO:0000313" key="2">
    <source>
        <dbReference type="EMBL" id="PVX52315.1"/>
    </source>
</evidence>
<gene>
    <name evidence="2" type="ORF">C7377_0629</name>
</gene>
<dbReference type="RefSeq" id="WP_116495856.1">
    <property type="nucleotide sequence ID" value="NZ_QENZ01000003.1"/>
</dbReference>
<dbReference type="EMBL" id="QENZ01000003">
    <property type="protein sequence ID" value="PVX52315.1"/>
    <property type="molecule type" value="Genomic_DNA"/>
</dbReference>
<reference evidence="2 3" key="1">
    <citation type="submission" date="2018-05" db="EMBL/GenBank/DDBJ databases">
        <title>Genomic Encyclopedia of Type Strains, Phase IV (KMG-IV): sequencing the most valuable type-strain genomes for metagenomic binning, comparative biology and taxonomic classification.</title>
        <authorList>
            <person name="Goeker M."/>
        </authorList>
    </citation>
    <scope>NUCLEOTIDE SEQUENCE [LARGE SCALE GENOMIC DNA]</scope>
    <source>
        <strain evidence="2 3">DSM 28579</strain>
    </source>
</reference>
<evidence type="ECO:0000313" key="3">
    <source>
        <dbReference type="Proteomes" id="UP000251835"/>
    </source>
</evidence>
<sequence>MKKLTISLLFLLSLHLLFGQKQDTIQLETKEEPQGINIGNFVTMSGHWFIAYRDGYSQTHTDEAHPGLDEHESALVLKRSYFTLKKDIDDIFSVRYTQDITIDTEGDDAGNVETRMKYLYLKVKPRIKSKMLTGTWLEVGMVHRPWLDYEQKINTYRVQDNMAIERNKLFNSADFGVTIGGNIGPKMDKSFLREVNGAMKGKYFSYSLGVYNGGGYSGAEKNTSKVFATRLSARPFPNKIPELQLSTYFNLGKGNTEHEPDFNQLMGFVAWTGRNLTLTAQYHTGEGDFKGKYVMPDDKGKSLKNHGYSFFGEYKFGTSPWAIWGRHDYFSLERELKDDVTRRYIAGLSYRINKNIRLILNTEQTEKAGEDDDVYELNLEIVF</sequence>
<feature type="chain" id="PRO_5029827639" description="Phosphate-selective porin O/P" evidence="1">
    <location>
        <begin position="22"/>
        <end position="383"/>
    </location>
</feature>
<dbReference type="InterPro" id="IPR023614">
    <property type="entry name" value="Porin_dom_sf"/>
</dbReference>
<name>A0A7L4URB8_BALHA</name>
<dbReference type="AlphaFoldDB" id="A0A7L4URB8"/>
<dbReference type="Proteomes" id="UP000251835">
    <property type="component" value="Unassembled WGS sequence"/>
</dbReference>